<name>A0A1Q8S495_9PEZI</name>
<dbReference type="InterPro" id="IPR016169">
    <property type="entry name" value="FAD-bd_PCMH_sub2"/>
</dbReference>
<keyword evidence="3" id="KW-0274">FAD</keyword>
<dbReference type="PANTHER" id="PTHR42973">
    <property type="entry name" value="BINDING OXIDOREDUCTASE, PUTATIVE (AFU_ORTHOLOGUE AFUA_1G17690)-RELATED"/>
    <property type="match status" value="1"/>
</dbReference>
<dbReference type="GO" id="GO:0050660">
    <property type="term" value="F:flavin adenine dinucleotide binding"/>
    <property type="evidence" value="ECO:0007669"/>
    <property type="project" value="InterPro"/>
</dbReference>
<evidence type="ECO:0000256" key="4">
    <source>
        <dbReference type="ARBA" id="ARBA00023002"/>
    </source>
</evidence>
<dbReference type="GO" id="GO:0016491">
    <property type="term" value="F:oxidoreductase activity"/>
    <property type="evidence" value="ECO:0007669"/>
    <property type="project" value="UniProtKB-KW"/>
</dbReference>
<protein>
    <submittedName>
        <fullName evidence="5">Bifunctional solanapyrone synthase 3</fullName>
    </submittedName>
</protein>
<reference evidence="5 6" key="1">
    <citation type="submission" date="2016-11" db="EMBL/GenBank/DDBJ databases">
        <title>Draft Genome Assembly of Colletotrichum chlorophyti a pathogen of herbaceous plants.</title>
        <authorList>
            <person name="Gan P."/>
            <person name="Narusaka M."/>
            <person name="Tsushima A."/>
            <person name="Narusaka Y."/>
            <person name="Takano Y."/>
            <person name="Shirasu K."/>
        </authorList>
    </citation>
    <scope>NUCLEOTIDE SEQUENCE [LARGE SCALE GENOMIC DNA]</scope>
    <source>
        <strain evidence="5 6">NTL11</strain>
    </source>
</reference>
<evidence type="ECO:0000256" key="2">
    <source>
        <dbReference type="ARBA" id="ARBA00022630"/>
    </source>
</evidence>
<dbReference type="EMBL" id="MPGH01000019">
    <property type="protein sequence ID" value="OLN96263.1"/>
    <property type="molecule type" value="Genomic_DNA"/>
</dbReference>
<evidence type="ECO:0000256" key="3">
    <source>
        <dbReference type="ARBA" id="ARBA00022827"/>
    </source>
</evidence>
<dbReference type="InterPro" id="IPR036318">
    <property type="entry name" value="FAD-bd_PCMH-like_sf"/>
</dbReference>
<dbReference type="InterPro" id="IPR050416">
    <property type="entry name" value="FAD-linked_Oxidoreductase"/>
</dbReference>
<dbReference type="SUPFAM" id="SSF56176">
    <property type="entry name" value="FAD-binding/transporter-associated domain-like"/>
    <property type="match status" value="1"/>
</dbReference>
<dbReference type="Gene3D" id="3.30.465.10">
    <property type="match status" value="1"/>
</dbReference>
<accession>A0A1Q8S495</accession>
<dbReference type="Proteomes" id="UP000186583">
    <property type="component" value="Unassembled WGS sequence"/>
</dbReference>
<keyword evidence="2" id="KW-0285">Flavoprotein</keyword>
<comment type="caution">
    <text evidence="5">The sequence shown here is derived from an EMBL/GenBank/DDBJ whole genome shotgun (WGS) entry which is preliminary data.</text>
</comment>
<keyword evidence="4" id="KW-0560">Oxidoreductase</keyword>
<evidence type="ECO:0000313" key="6">
    <source>
        <dbReference type="Proteomes" id="UP000186583"/>
    </source>
</evidence>
<evidence type="ECO:0000256" key="1">
    <source>
        <dbReference type="ARBA" id="ARBA00005466"/>
    </source>
</evidence>
<organism evidence="5 6">
    <name type="scientific">Colletotrichum chlorophyti</name>
    <dbReference type="NCBI Taxonomy" id="708187"/>
    <lineage>
        <taxon>Eukaryota</taxon>
        <taxon>Fungi</taxon>
        <taxon>Dikarya</taxon>
        <taxon>Ascomycota</taxon>
        <taxon>Pezizomycotina</taxon>
        <taxon>Sordariomycetes</taxon>
        <taxon>Hypocreomycetidae</taxon>
        <taxon>Glomerellales</taxon>
        <taxon>Glomerellaceae</taxon>
        <taxon>Colletotrichum</taxon>
    </lineage>
</organism>
<dbReference type="OrthoDB" id="2151789at2759"/>
<dbReference type="AlphaFoldDB" id="A0A1Q8S495"/>
<dbReference type="STRING" id="708187.A0A1Q8S495"/>
<keyword evidence="6" id="KW-1185">Reference proteome</keyword>
<gene>
    <name evidence="5" type="ORF">CCHL11_04419</name>
</gene>
<proteinExistence type="inferred from homology"/>
<comment type="similarity">
    <text evidence="1">Belongs to the oxygen-dependent FAD-linked oxidoreductase family.</text>
</comment>
<evidence type="ECO:0000313" key="5">
    <source>
        <dbReference type="EMBL" id="OLN96263.1"/>
    </source>
</evidence>
<sequence>MKTISSLNCTFGVRGGGHGSFAGSNSVDDGVTGGRAGTVGVGGFITGGSNSFHSASHSMACEQVATFEVVLAGGSIVNANATSNFDLWQGLKGSGANLGLVTRFDMYAIDLPDPKNPVVWGGNLIYDLSSGPQVIDALVDFAENVHKDENSSSIVYWAYIPAIGEGITQDTTKVDLMSVVANELGSGQPSGFCNAWFTLAFANDARFMNYAVEKFCILNNDLEAASIVDKGISNGGNIMGLDHYISKGTGIMFLITLAINGVEEEAIAFPLVKAYVEDVDTYAASLNLAWDWKYLNYAHKVQDVIATFGDAAIEKLKAASAEYDPTGVFQTLRHSGFKIPS</sequence>
<dbReference type="PANTHER" id="PTHR42973:SF53">
    <property type="entry name" value="FAD-BINDING PCMH-TYPE DOMAIN-CONTAINING PROTEIN-RELATED"/>
    <property type="match status" value="1"/>
</dbReference>